<dbReference type="EMBL" id="BBXM02000004">
    <property type="protein sequence ID" value="GIC89709.1"/>
    <property type="molecule type" value="Genomic_DNA"/>
</dbReference>
<name>A0A8E0QRD2_9EURO</name>
<evidence type="ECO:0000313" key="2">
    <source>
        <dbReference type="Proteomes" id="UP000036893"/>
    </source>
</evidence>
<accession>A0A8E0QRD2</accession>
<protein>
    <submittedName>
        <fullName evidence="1">Uncharacterized protein</fullName>
    </submittedName>
</protein>
<comment type="caution">
    <text evidence="1">The sequence shown here is derived from an EMBL/GenBank/DDBJ whole genome shotgun (WGS) entry which is preliminary data.</text>
</comment>
<evidence type="ECO:0000313" key="1">
    <source>
        <dbReference type="EMBL" id="GIC89709.1"/>
    </source>
</evidence>
<dbReference type="RefSeq" id="XP_043146975.1">
    <property type="nucleotide sequence ID" value="XM_043291040.1"/>
</dbReference>
<proteinExistence type="predicted"/>
<sequence>MKFPYARKIRRNAGAYLSPVYLVVDALGKCDQSDLGIRDLRLLISGTLEITNKVKCLLSSRPEVTFTPGSKLRRHRERWWKSNAQCPPEPVNARLNHKLLELERVNGYAQSFHQRISAGLFYV</sequence>
<organism evidence="1 2">
    <name type="scientific">Aspergillus udagawae</name>
    <dbReference type="NCBI Taxonomy" id="91492"/>
    <lineage>
        <taxon>Eukaryota</taxon>
        <taxon>Fungi</taxon>
        <taxon>Dikarya</taxon>
        <taxon>Ascomycota</taxon>
        <taxon>Pezizomycotina</taxon>
        <taxon>Eurotiomycetes</taxon>
        <taxon>Eurotiomycetidae</taxon>
        <taxon>Eurotiales</taxon>
        <taxon>Aspergillaceae</taxon>
        <taxon>Aspergillus</taxon>
        <taxon>Aspergillus subgen. Fumigati</taxon>
    </lineage>
</organism>
<dbReference type="Proteomes" id="UP000036893">
    <property type="component" value="Unassembled WGS sequence"/>
</dbReference>
<dbReference type="AlphaFoldDB" id="A0A8E0QRD2"/>
<gene>
    <name evidence="1" type="ORF">Aud_006134</name>
</gene>
<dbReference type="GeneID" id="66993611"/>
<reference evidence="1" key="2">
    <citation type="submission" date="2021-01" db="EMBL/GenBank/DDBJ databases">
        <title>Pan-genome distribution and transcriptional activeness of fungal secondary metabolism genes in Aspergillus section Fumigati.</title>
        <authorList>
            <person name="Takahashi H."/>
            <person name="Umemura M."/>
            <person name="Ninomiya A."/>
            <person name="Kusuya Y."/>
            <person name="Urayama S."/>
            <person name="Shimizu M."/>
            <person name="Watanabe A."/>
            <person name="Kamei K."/>
            <person name="Yaguchi T."/>
            <person name="Hagiwara D."/>
        </authorList>
    </citation>
    <scope>NUCLEOTIDE SEQUENCE</scope>
    <source>
        <strain evidence="1">IFM 46973</strain>
    </source>
</reference>
<reference evidence="1" key="1">
    <citation type="journal article" date="2015" name="Genome Announc.">
        <title>Draft Genome Sequence of the Pathogenic Filamentous Fungus Aspergillus udagawae Strain IFM 46973T.</title>
        <authorList>
            <person name="Kusuya Y."/>
            <person name="Takahashi-Nakaguchi A."/>
            <person name="Takahashi H."/>
            <person name="Yaguchi T."/>
        </authorList>
    </citation>
    <scope>NUCLEOTIDE SEQUENCE</scope>
    <source>
        <strain evidence="1">IFM 46973</strain>
    </source>
</reference>